<dbReference type="PANTHER" id="PTHR30204:SF98">
    <property type="entry name" value="HTH-TYPE TRANSCRIPTIONAL REGULATOR ADHR"/>
    <property type="match status" value="1"/>
</dbReference>
<protein>
    <submittedName>
        <fullName evidence="3">DNA-binding transcriptional regulator, MerR family</fullName>
    </submittedName>
</protein>
<dbReference type="PROSITE" id="PS50937">
    <property type="entry name" value="HTH_MERR_2"/>
    <property type="match status" value="1"/>
</dbReference>
<dbReference type="STRING" id="582672.SAMN05216360_11282"/>
<dbReference type="Gene3D" id="1.10.1660.10">
    <property type="match status" value="1"/>
</dbReference>
<dbReference type="SUPFAM" id="SSF46955">
    <property type="entry name" value="Putative DNA-binding domain"/>
    <property type="match status" value="1"/>
</dbReference>
<keyword evidence="4" id="KW-1185">Reference proteome</keyword>
<organism evidence="3 4">
    <name type="scientific">Methylobacterium phyllostachyos</name>
    <dbReference type="NCBI Taxonomy" id="582672"/>
    <lineage>
        <taxon>Bacteria</taxon>
        <taxon>Pseudomonadati</taxon>
        <taxon>Pseudomonadota</taxon>
        <taxon>Alphaproteobacteria</taxon>
        <taxon>Hyphomicrobiales</taxon>
        <taxon>Methylobacteriaceae</taxon>
        <taxon>Methylobacterium</taxon>
    </lineage>
</organism>
<dbReference type="RefSeq" id="WP_091718641.1">
    <property type="nucleotide sequence ID" value="NZ_FNHS01000012.1"/>
</dbReference>
<dbReference type="InterPro" id="IPR047057">
    <property type="entry name" value="MerR_fam"/>
</dbReference>
<dbReference type="InterPro" id="IPR000551">
    <property type="entry name" value="MerR-type_HTH_dom"/>
</dbReference>
<reference evidence="4" key="1">
    <citation type="submission" date="2016-10" db="EMBL/GenBank/DDBJ databases">
        <authorList>
            <person name="Varghese N."/>
            <person name="Submissions S."/>
        </authorList>
    </citation>
    <scope>NUCLEOTIDE SEQUENCE [LARGE SCALE GENOMIC DNA]</scope>
    <source>
        <strain evidence="4">BL47</strain>
    </source>
</reference>
<evidence type="ECO:0000256" key="1">
    <source>
        <dbReference type="ARBA" id="ARBA00023125"/>
    </source>
</evidence>
<accession>A0A1H0F0Y2</accession>
<keyword evidence="1 3" id="KW-0238">DNA-binding</keyword>
<dbReference type="GO" id="GO:0003677">
    <property type="term" value="F:DNA binding"/>
    <property type="evidence" value="ECO:0007669"/>
    <property type="project" value="UniProtKB-KW"/>
</dbReference>
<evidence type="ECO:0000313" key="3">
    <source>
        <dbReference type="EMBL" id="SDN88300.1"/>
    </source>
</evidence>
<dbReference type="InterPro" id="IPR009061">
    <property type="entry name" value="DNA-bd_dom_put_sf"/>
</dbReference>
<evidence type="ECO:0000259" key="2">
    <source>
        <dbReference type="PROSITE" id="PS50937"/>
    </source>
</evidence>
<dbReference type="AlphaFoldDB" id="A0A1H0F0Y2"/>
<evidence type="ECO:0000313" key="4">
    <source>
        <dbReference type="Proteomes" id="UP000198704"/>
    </source>
</evidence>
<feature type="domain" description="HTH merR-type" evidence="2">
    <location>
        <begin position="1"/>
        <end position="66"/>
    </location>
</feature>
<proteinExistence type="predicted"/>
<dbReference type="SMART" id="SM00422">
    <property type="entry name" value="HTH_MERR"/>
    <property type="match status" value="1"/>
</dbReference>
<dbReference type="PANTHER" id="PTHR30204">
    <property type="entry name" value="REDOX-CYCLING DRUG-SENSING TRANSCRIPTIONAL ACTIVATOR SOXR"/>
    <property type="match status" value="1"/>
</dbReference>
<sequence length="123" mass="13844">MKISDFSRRSGLSIDTLRYYERIGLLPRTARDGGGRRSYGADDLAWACFLGKLQAMDMPIRERLAYSRLRSEGDATLAARRAMLEAHRAALIARQEELRGLVAALDAKIAHYRDRETQSGDSQ</sequence>
<dbReference type="EMBL" id="FNHS01000012">
    <property type="protein sequence ID" value="SDN88300.1"/>
    <property type="molecule type" value="Genomic_DNA"/>
</dbReference>
<dbReference type="Pfam" id="PF00376">
    <property type="entry name" value="MerR"/>
    <property type="match status" value="1"/>
</dbReference>
<dbReference type="Proteomes" id="UP000198704">
    <property type="component" value="Unassembled WGS sequence"/>
</dbReference>
<dbReference type="PRINTS" id="PR00040">
    <property type="entry name" value="HTHMERR"/>
</dbReference>
<dbReference type="OrthoDB" id="9802944at2"/>
<dbReference type="PROSITE" id="PS00552">
    <property type="entry name" value="HTH_MERR_1"/>
    <property type="match status" value="1"/>
</dbReference>
<name>A0A1H0F0Y2_9HYPH</name>
<dbReference type="GO" id="GO:0003700">
    <property type="term" value="F:DNA-binding transcription factor activity"/>
    <property type="evidence" value="ECO:0007669"/>
    <property type="project" value="InterPro"/>
</dbReference>
<gene>
    <name evidence="3" type="ORF">SAMN05216360_11282</name>
</gene>
<dbReference type="CDD" id="cd01109">
    <property type="entry name" value="HTH_YyaN"/>
    <property type="match status" value="1"/>
</dbReference>